<dbReference type="OrthoDB" id="429950at2759"/>
<reference evidence="1" key="1">
    <citation type="journal article" date="2013" name="Nature">
        <title>The genomes of four tapeworm species reveal adaptations to parasitism.</title>
        <authorList>
            <person name="Tsai I.J."/>
            <person name="Zarowiecki M."/>
            <person name="Holroyd N."/>
            <person name="Garciarrubio A."/>
            <person name="Sanchez-Flores A."/>
            <person name="Brooks K.L."/>
            <person name="Tracey A."/>
            <person name="Bobes R.J."/>
            <person name="Fragoso G."/>
            <person name="Sciutto E."/>
            <person name="Aslett M."/>
            <person name="Beasley H."/>
            <person name="Bennett H.M."/>
            <person name="Cai J."/>
            <person name="Camicia F."/>
            <person name="Clark R."/>
            <person name="Cucher M."/>
            <person name="De Silva N."/>
            <person name="Day T.A."/>
            <person name="Deplazes P."/>
            <person name="Estrada K."/>
            <person name="Fernandez C."/>
            <person name="Holland P.W."/>
            <person name="Hou J."/>
            <person name="Hu S."/>
            <person name="Huckvale T."/>
            <person name="Hung S.S."/>
            <person name="Kamenetzky L."/>
            <person name="Keane J.A."/>
            <person name="Kiss F."/>
            <person name="Koziol U."/>
            <person name="Lambert O."/>
            <person name="Liu K."/>
            <person name="Luo X."/>
            <person name="Luo Y."/>
            <person name="Macchiaroli N."/>
            <person name="Nichol S."/>
            <person name="Paps J."/>
            <person name="Parkinson J."/>
            <person name="Pouchkina-Stantcheva N."/>
            <person name="Riddiford N."/>
            <person name="Rosenzvit M."/>
            <person name="Salinas G."/>
            <person name="Wasmuth J.D."/>
            <person name="Zamanian M."/>
            <person name="Zheng Y."/>
            <person name="Cai X."/>
            <person name="Soberon X."/>
            <person name="Olson P.D."/>
            <person name="Laclette J.P."/>
            <person name="Brehm K."/>
            <person name="Berriman M."/>
            <person name="Garciarrubio A."/>
            <person name="Bobes R.J."/>
            <person name="Fragoso G."/>
            <person name="Sanchez-Flores A."/>
            <person name="Estrada K."/>
            <person name="Cevallos M.A."/>
            <person name="Morett E."/>
            <person name="Gonzalez V."/>
            <person name="Portillo T."/>
            <person name="Ochoa-Leyva A."/>
            <person name="Jose M.V."/>
            <person name="Sciutto E."/>
            <person name="Landa A."/>
            <person name="Jimenez L."/>
            <person name="Valdes V."/>
            <person name="Carrero J.C."/>
            <person name="Larralde C."/>
            <person name="Morales-Montor J."/>
            <person name="Limon-Lason J."/>
            <person name="Soberon X."/>
            <person name="Laclette J.P."/>
        </authorList>
    </citation>
    <scope>NUCLEOTIDE SEQUENCE [LARGE SCALE GENOMIC DNA]</scope>
</reference>
<proteinExistence type="predicted"/>
<dbReference type="SUPFAM" id="SSF142921">
    <property type="entry name" value="WGR domain-like"/>
    <property type="match status" value="1"/>
</dbReference>
<dbReference type="Proteomes" id="UP000017246">
    <property type="component" value="Unassembled WGS sequence"/>
</dbReference>
<sequence>MFWFCAEHNTGSSLHRLKIRAVTFVNGSDMAYWLPEEGRNLDELNAEASTSALVGLVELNPQLVFAERAALLDPIAEAMLFVALSAAPSIVLCSSLSMVAIAALVSLTTGHPGVPRRSLPVTRGGHNRDNFLYSPPSATRLGQCRFLWECVSPLTHWCSFSTLRQVRTKLLTRQNWVFMIFPIYPPPFLGGGRKRRAEAETAVEGGSDALRPMRTWSALSAAPPFSKTVRSPVLLSDKKPRQHWIFHAWGAIGADIGGSKEEHFVSLDAAVQHFPDCFP</sequence>
<dbReference type="AlphaFoldDB" id="A0A0S4MMB8"/>
<evidence type="ECO:0000313" key="1">
    <source>
        <dbReference type="EMBL" id="CUT99401.1"/>
    </source>
</evidence>
<dbReference type="STRING" id="6211.A0A0S4MMB8"/>
<dbReference type="EMBL" id="LN902845">
    <property type="protein sequence ID" value="CUT99401.1"/>
    <property type="molecule type" value="Genomic_DNA"/>
</dbReference>
<organism evidence="1 2">
    <name type="scientific">Echinococcus multilocularis</name>
    <name type="common">Fox tapeworm</name>
    <dbReference type="NCBI Taxonomy" id="6211"/>
    <lineage>
        <taxon>Eukaryota</taxon>
        <taxon>Metazoa</taxon>
        <taxon>Spiralia</taxon>
        <taxon>Lophotrochozoa</taxon>
        <taxon>Platyhelminthes</taxon>
        <taxon>Cestoda</taxon>
        <taxon>Eucestoda</taxon>
        <taxon>Cyclophyllidea</taxon>
        <taxon>Taeniidae</taxon>
        <taxon>Echinococcus</taxon>
    </lineage>
</organism>
<reference evidence="1" key="2">
    <citation type="submission" date="2015-11" db="EMBL/GenBank/DDBJ databases">
        <authorList>
            <person name="Zhang Y."/>
            <person name="Guo Z."/>
        </authorList>
    </citation>
    <scope>NUCLEOTIDE SEQUENCE</scope>
</reference>
<accession>A0A0S4MMB8</accession>
<protein>
    <submittedName>
        <fullName evidence="1">Poly (ADP ribose) polymerase</fullName>
    </submittedName>
</protein>
<dbReference type="InterPro" id="IPR036930">
    <property type="entry name" value="WGR_dom_sf"/>
</dbReference>
<evidence type="ECO:0000313" key="2">
    <source>
        <dbReference type="Proteomes" id="UP000017246"/>
    </source>
</evidence>
<name>A0A0S4MMB8_ECHMU</name>
<keyword evidence="2" id="KW-1185">Reference proteome</keyword>